<feature type="compositionally biased region" description="Low complexity" evidence="2">
    <location>
        <begin position="32"/>
        <end position="44"/>
    </location>
</feature>
<dbReference type="Proteomes" id="UP001239445">
    <property type="component" value="Unassembled WGS sequence"/>
</dbReference>
<evidence type="ECO:0000256" key="2">
    <source>
        <dbReference type="SAM" id="MobiDB-lite"/>
    </source>
</evidence>
<evidence type="ECO:0000256" key="1">
    <source>
        <dbReference type="SAM" id="Coils"/>
    </source>
</evidence>
<protein>
    <submittedName>
        <fullName evidence="3">Uncharacterized protein</fullName>
    </submittedName>
</protein>
<feature type="compositionally biased region" description="Low complexity" evidence="2">
    <location>
        <begin position="714"/>
        <end position="724"/>
    </location>
</feature>
<feature type="compositionally biased region" description="Basic and acidic residues" evidence="2">
    <location>
        <begin position="261"/>
        <end position="274"/>
    </location>
</feature>
<comment type="caution">
    <text evidence="3">The sequence shown here is derived from an EMBL/GenBank/DDBJ whole genome shotgun (WGS) entry which is preliminary data.</text>
</comment>
<accession>A0AAJ0FEW3</accession>
<gene>
    <name evidence="3" type="ORF">QBC47DRAFT_145152</name>
</gene>
<keyword evidence="1" id="KW-0175">Coiled coil</keyword>
<reference evidence="3" key="1">
    <citation type="submission" date="2023-06" db="EMBL/GenBank/DDBJ databases">
        <title>Genome-scale phylogeny and comparative genomics of the fungal order Sordariales.</title>
        <authorList>
            <consortium name="Lawrence Berkeley National Laboratory"/>
            <person name="Hensen N."/>
            <person name="Bonometti L."/>
            <person name="Westerberg I."/>
            <person name="Brannstrom I.O."/>
            <person name="Guillou S."/>
            <person name="Cros-Aarteil S."/>
            <person name="Calhoun S."/>
            <person name="Haridas S."/>
            <person name="Kuo A."/>
            <person name="Mondo S."/>
            <person name="Pangilinan J."/>
            <person name="Riley R."/>
            <person name="Labutti K."/>
            <person name="Andreopoulos B."/>
            <person name="Lipzen A."/>
            <person name="Chen C."/>
            <person name="Yanf M."/>
            <person name="Daum C."/>
            <person name="Ng V."/>
            <person name="Clum A."/>
            <person name="Steindorff A."/>
            <person name="Ohm R."/>
            <person name="Martin F."/>
            <person name="Silar P."/>
            <person name="Natvig D."/>
            <person name="Lalanne C."/>
            <person name="Gautier V."/>
            <person name="Ament-Velasquez S.L."/>
            <person name="Kruys A."/>
            <person name="Hutchinson M.I."/>
            <person name="Powell A.J."/>
            <person name="Barry K."/>
            <person name="Miller A.N."/>
            <person name="Grigoriev I.V."/>
            <person name="Debuchy R."/>
            <person name="Gladieux P."/>
            <person name="Thoren M.H."/>
            <person name="Johannesson H."/>
        </authorList>
    </citation>
    <scope>NUCLEOTIDE SEQUENCE</scope>
    <source>
        <strain evidence="3">PSN4</strain>
    </source>
</reference>
<feature type="region of interest" description="Disordered" evidence="2">
    <location>
        <begin position="1"/>
        <end position="108"/>
    </location>
</feature>
<feature type="region of interest" description="Disordered" evidence="2">
    <location>
        <begin position="536"/>
        <end position="606"/>
    </location>
</feature>
<feature type="compositionally biased region" description="Low complexity" evidence="2">
    <location>
        <begin position="64"/>
        <end position="81"/>
    </location>
</feature>
<feature type="compositionally biased region" description="Acidic residues" evidence="2">
    <location>
        <begin position="593"/>
        <end position="605"/>
    </location>
</feature>
<keyword evidence="4" id="KW-1185">Reference proteome</keyword>
<name>A0AAJ0FEW3_9PEZI</name>
<proteinExistence type="predicted"/>
<dbReference type="EMBL" id="MU839829">
    <property type="protein sequence ID" value="KAK1758565.1"/>
    <property type="molecule type" value="Genomic_DNA"/>
</dbReference>
<feature type="compositionally biased region" description="Pro residues" evidence="2">
    <location>
        <begin position="682"/>
        <end position="696"/>
    </location>
</feature>
<feature type="coiled-coil region" evidence="1">
    <location>
        <begin position="478"/>
        <end position="505"/>
    </location>
</feature>
<dbReference type="AlphaFoldDB" id="A0AAJ0FEW3"/>
<organism evidence="3 4">
    <name type="scientific">Echria macrotheca</name>
    <dbReference type="NCBI Taxonomy" id="438768"/>
    <lineage>
        <taxon>Eukaryota</taxon>
        <taxon>Fungi</taxon>
        <taxon>Dikarya</taxon>
        <taxon>Ascomycota</taxon>
        <taxon>Pezizomycotina</taxon>
        <taxon>Sordariomycetes</taxon>
        <taxon>Sordariomycetidae</taxon>
        <taxon>Sordariales</taxon>
        <taxon>Schizotheciaceae</taxon>
        <taxon>Echria</taxon>
    </lineage>
</organism>
<feature type="compositionally biased region" description="Basic and acidic residues" evidence="2">
    <location>
        <begin position="88"/>
        <end position="99"/>
    </location>
</feature>
<feature type="region of interest" description="Disordered" evidence="2">
    <location>
        <begin position="181"/>
        <end position="224"/>
    </location>
</feature>
<feature type="compositionally biased region" description="Basic and acidic residues" evidence="2">
    <location>
        <begin position="578"/>
        <end position="587"/>
    </location>
</feature>
<feature type="compositionally biased region" description="Low complexity" evidence="2">
    <location>
        <begin position="735"/>
        <end position="745"/>
    </location>
</feature>
<feature type="compositionally biased region" description="Acidic residues" evidence="2">
    <location>
        <begin position="557"/>
        <end position="567"/>
    </location>
</feature>
<evidence type="ECO:0000313" key="3">
    <source>
        <dbReference type="EMBL" id="KAK1758565.1"/>
    </source>
</evidence>
<feature type="region of interest" description="Disordered" evidence="2">
    <location>
        <begin position="261"/>
        <end position="282"/>
    </location>
</feature>
<evidence type="ECO:0000313" key="4">
    <source>
        <dbReference type="Proteomes" id="UP001239445"/>
    </source>
</evidence>
<feature type="compositionally biased region" description="Basic and acidic residues" evidence="2">
    <location>
        <begin position="725"/>
        <end position="734"/>
    </location>
</feature>
<feature type="region of interest" description="Disordered" evidence="2">
    <location>
        <begin position="632"/>
        <end position="761"/>
    </location>
</feature>
<feature type="compositionally biased region" description="Basic and acidic residues" evidence="2">
    <location>
        <begin position="188"/>
        <end position="205"/>
    </location>
</feature>
<sequence length="777" mass="85582">MDHISPPLPRKGTIRVKRETIIMLSTNPDPNPFSLSPSSSSPVPRGARLADPSPYLVPSVTVQSSGSSSSSCSSTSSVSASYRHRSRSRQDECQKEHGGPPRKAFRKLSDASSLLSDIFRGDTSEDVLRQKIKMANEYDAARRMGCGGGGDDGEERNRGFWKGGCSSCYSWVRTLGRRCSGIRGGTTRKSENKKDGFGGAREKDGGGCGGETGGTTIRLPDSAVAGRTTSGGFRHIAISIPVEHAHVDFDVDDLMGVNHHEKEKETTGDSDAKEQQQQQQQPGALTCYLRACEGNMPARAPTLRHRRSFEVRNSGHNVGLIALSELFSSDDKDADERLISQEDHEPLSPPRLDLPSPSLSLGEYGGSVPAAPAVVPSSTAHRGDVLGADWYRRPDNQLDCNFAKTVPPSSYTNINDTSKPLDGIPEEENMLLARRAPATLSSPIFFSWDHHQTDEMGYQTHFPGPGHGHSYYSSSAPITDHEARLERIEDDTKHLAERMGQLERDHEQWVSGVLPVMEGITRVLLNTRGFGESLYDPGDYDMGVSEKQQQQQNPDDDKLEDVADSDSETQQQDQSLLNRREDTRNSIDTDNNNSEEDDDDDDNDNDSLAWSHTLTCLSPATLSSHDHHQIFSPTRLSAPAPGGIYDSYPARDRDMYPSTDPPRTKPLIHTTHQQHGKRCRPLPSPPPPPAPPPPQLHAPHQSGVHHKDAQNHPGQHAQGTQRTQQQEKQHEKQNQQKQHSHTQSHTQRHQELAPGVEGIDPIIRDILRRSSLPSSLS</sequence>